<feature type="region of interest" description="Disordered" evidence="4">
    <location>
        <begin position="194"/>
        <end position="213"/>
    </location>
</feature>
<protein>
    <recommendedName>
        <fullName evidence="5">Agenet domain-containing protein</fullName>
    </recommendedName>
</protein>
<feature type="region of interest" description="Disordered" evidence="4">
    <location>
        <begin position="346"/>
        <end position="395"/>
    </location>
</feature>
<feature type="domain" description="Agenet" evidence="5">
    <location>
        <begin position="253"/>
        <end position="309"/>
    </location>
</feature>
<dbReference type="Proteomes" id="UP000823674">
    <property type="component" value="Chromosome A02"/>
</dbReference>
<evidence type="ECO:0000259" key="5">
    <source>
        <dbReference type="SMART" id="SM00743"/>
    </source>
</evidence>
<organism evidence="6 7">
    <name type="scientific">Brassica rapa subsp. trilocularis</name>
    <dbReference type="NCBI Taxonomy" id="1813537"/>
    <lineage>
        <taxon>Eukaryota</taxon>
        <taxon>Viridiplantae</taxon>
        <taxon>Streptophyta</taxon>
        <taxon>Embryophyta</taxon>
        <taxon>Tracheophyta</taxon>
        <taxon>Spermatophyta</taxon>
        <taxon>Magnoliopsida</taxon>
        <taxon>eudicotyledons</taxon>
        <taxon>Gunneridae</taxon>
        <taxon>Pentapetalae</taxon>
        <taxon>rosids</taxon>
        <taxon>malvids</taxon>
        <taxon>Brassicales</taxon>
        <taxon>Brassicaceae</taxon>
        <taxon>Brassiceae</taxon>
        <taxon>Brassica</taxon>
    </lineage>
</organism>
<dbReference type="Pfam" id="PF05266">
    <property type="entry name" value="DUF724"/>
    <property type="match status" value="1"/>
</dbReference>
<evidence type="ECO:0000256" key="2">
    <source>
        <dbReference type="ARBA" id="ARBA00022604"/>
    </source>
</evidence>
<dbReference type="EMBL" id="JADBGQ010000002">
    <property type="protein sequence ID" value="KAG5410820.1"/>
    <property type="molecule type" value="Genomic_DNA"/>
</dbReference>
<keyword evidence="1" id="KW-0813">Transport</keyword>
<feature type="compositionally biased region" description="Low complexity" evidence="4">
    <location>
        <begin position="346"/>
        <end position="355"/>
    </location>
</feature>
<keyword evidence="2" id="KW-0341">Growth regulation</keyword>
<dbReference type="PANTHER" id="PTHR31917:SF50">
    <property type="entry name" value="DUF724 DOMAIN-CONTAINING PROTEIN 1-RELATED"/>
    <property type="match status" value="1"/>
</dbReference>
<evidence type="ECO:0000256" key="1">
    <source>
        <dbReference type="ARBA" id="ARBA00022448"/>
    </source>
</evidence>
<dbReference type="CDD" id="cd20406">
    <property type="entry name" value="Tudor_Agenet_AtDUF_rpt2_4"/>
    <property type="match status" value="1"/>
</dbReference>
<comment type="caution">
    <text evidence="6">The sequence shown here is derived from an EMBL/GenBank/DDBJ whole genome shotgun (WGS) entry which is preliminary data.</text>
</comment>
<feature type="domain" description="Agenet" evidence="5">
    <location>
        <begin position="84"/>
        <end position="140"/>
    </location>
</feature>
<dbReference type="PANTHER" id="PTHR31917">
    <property type="entry name" value="AGENET DOMAIN-CONTAINING PROTEIN-RELATED"/>
    <property type="match status" value="1"/>
</dbReference>
<sequence>MRSLPSERLSLMEGCQVEISYTNNRFKRVWYSATIELERQTKPKSRFRQRCVRVLKDDSLTPLTVFTHKASFRPIPTNRYEDRVEIKEGSIVDADHKDEWWVGLVVKQIGDDKFLVLFDSPSDIVRFKREQLRVHLDWVDETWWVLPGRNVQFLRQLHEKPMFISGAMVEVSDKIDKGEVVWVPAIIIKEIVDNEDEDEEEKEEEEEEEEEDEKKYVVKVCVNPSSFEGIKKTPNKRFDMRSIRPRPPPFSAEELELVDYIEVFHGTSWRQGRVIGRVFRGRCKVLLEATNKMLSFKISDIRPSKVWEDGVWKPRESPSTQGSVDEILVVHSLQYLTVHERIDSGNTFSPVSNSPPVTPSPSITATPLIQTRENGTREDNNRKRKREQKLSSVEETEARDITMVLPFKKKLPIWKTVESMEVFKTFPQSPHFTPLLEIREDAREMSAVGMLLTFSGLLEEVKSLKLNNPISSLNSLSASFAELEKHGFDVKVPMLRISKMLSLIDRQAKKMEELEDCEKVTAEKESIKVENERKILELQKLNEEADKEIAQSKSCEATIGQQLEDVKLQFHTTASAPW</sequence>
<accession>A0ABQ7NJ06</accession>
<evidence type="ECO:0000313" key="7">
    <source>
        <dbReference type="Proteomes" id="UP000823674"/>
    </source>
</evidence>
<keyword evidence="7" id="KW-1185">Reference proteome</keyword>
<dbReference type="InterPro" id="IPR007930">
    <property type="entry name" value="DUF724"/>
</dbReference>
<feature type="domain" description="Agenet" evidence="5">
    <location>
        <begin position="161"/>
        <end position="251"/>
    </location>
</feature>
<evidence type="ECO:0000256" key="3">
    <source>
        <dbReference type="SAM" id="Coils"/>
    </source>
</evidence>
<feature type="coiled-coil region" evidence="3">
    <location>
        <begin position="519"/>
        <end position="558"/>
    </location>
</feature>
<name>A0ABQ7NJ06_BRACM</name>
<evidence type="ECO:0000313" key="6">
    <source>
        <dbReference type="EMBL" id="KAG5410820.1"/>
    </source>
</evidence>
<evidence type="ECO:0000256" key="4">
    <source>
        <dbReference type="SAM" id="MobiDB-lite"/>
    </source>
</evidence>
<proteinExistence type="predicted"/>
<reference evidence="6 7" key="1">
    <citation type="submission" date="2021-03" db="EMBL/GenBank/DDBJ databases">
        <authorList>
            <person name="King G.J."/>
            <person name="Bancroft I."/>
            <person name="Baten A."/>
            <person name="Bloomfield J."/>
            <person name="Borpatragohain P."/>
            <person name="He Z."/>
            <person name="Irish N."/>
            <person name="Irwin J."/>
            <person name="Liu K."/>
            <person name="Mauleon R.P."/>
            <person name="Moore J."/>
            <person name="Morris R."/>
            <person name="Ostergaard L."/>
            <person name="Wang B."/>
            <person name="Wells R."/>
        </authorList>
    </citation>
    <scope>NUCLEOTIDE SEQUENCE [LARGE SCALE GENOMIC DNA]</scope>
    <source>
        <strain evidence="6">R-o-18</strain>
        <tissue evidence="6">Leaf</tissue>
    </source>
</reference>
<keyword evidence="3" id="KW-0175">Coiled coil</keyword>
<gene>
    <name evidence="6" type="primary">A02p036380.1_BraROA</name>
    <name evidence="6" type="ORF">IGI04_007139</name>
</gene>
<feature type="compositionally biased region" description="Polar residues" evidence="4">
    <location>
        <begin position="363"/>
        <end position="373"/>
    </location>
</feature>
<feature type="compositionally biased region" description="Acidic residues" evidence="4">
    <location>
        <begin position="194"/>
        <end position="212"/>
    </location>
</feature>
<dbReference type="InterPro" id="IPR014002">
    <property type="entry name" value="Agenet_dom_plant"/>
</dbReference>
<dbReference type="SMART" id="SM00743">
    <property type="entry name" value="Agenet"/>
    <property type="match status" value="3"/>
</dbReference>